<sequence>MTNPTTQGALVVNLENAPENEQESTWTLDAGCFAWARPTWINDNFFFPFDLECSFDSLDPFNVIAVQDQSRAEIRTRELINSLTITHAEMAKADNNDPFDVSLAESVFTVSNLEYFIQSYFRKAHPYYPILHPATFNYEEAPLPVLLSVFLMGACVSLPSAFAAAARHFFDLAEQVIFRQPELQCFQRQTNLLPDKQDLAVLQACSIILVLQNCRNDEQIRRRIRSERYPRLIDAIRCSGVLRASHRLPVSCETAAEWEQFVHIECCIRLAHYAYLHDSFIVCCFNLFPQISVMEMTGSMPCMEKLYDAGTWDEFSKASSLASCSLTSQSLRDVIVLLNADDWPESHNLIFDHQTLDTLYIIISALCATAVTTRLSGLSPTAYQPLRRAIKRWLVLWHATKEQNMLDINMSKSFAKYSLGLYWFAMAIIDMRFDSHIVVYPLSCGKPPGRTEPHIRPNF</sequence>
<dbReference type="Proteomes" id="UP000830768">
    <property type="component" value="Chromosome 5"/>
</dbReference>
<evidence type="ECO:0000313" key="2">
    <source>
        <dbReference type="Proteomes" id="UP000830768"/>
    </source>
</evidence>
<organism evidence="1 2">
    <name type="scientific">Fusarium solani subsp. cucurbitae</name>
    <name type="common">Neocosmosporum cucurbitae</name>
    <dbReference type="NCBI Taxonomy" id="2747967"/>
    <lineage>
        <taxon>Eukaryota</taxon>
        <taxon>Fungi</taxon>
        <taxon>Dikarya</taxon>
        <taxon>Ascomycota</taxon>
        <taxon>Pezizomycotina</taxon>
        <taxon>Sordariomycetes</taxon>
        <taxon>Hypocreomycetidae</taxon>
        <taxon>Hypocreales</taxon>
        <taxon>Nectriaceae</taxon>
        <taxon>Fusarium</taxon>
        <taxon>Fusarium solani species complex</taxon>
    </lineage>
</organism>
<protein>
    <submittedName>
        <fullName evidence="1">Uncharacterized protein</fullName>
    </submittedName>
</protein>
<evidence type="ECO:0000313" key="1">
    <source>
        <dbReference type="EMBL" id="UPK95216.1"/>
    </source>
</evidence>
<accession>A0ACD3Z1Z9</accession>
<name>A0ACD3Z1Z9_FUSSC</name>
<dbReference type="EMBL" id="CP090034">
    <property type="protein sequence ID" value="UPK95216.1"/>
    <property type="molecule type" value="Genomic_DNA"/>
</dbReference>
<reference evidence="1" key="1">
    <citation type="submission" date="2021-11" db="EMBL/GenBank/DDBJ databases">
        <title>Fusarium solani-melongenae Genome sequencing and assembly.</title>
        <authorList>
            <person name="Xie S."/>
            <person name="Huang L."/>
            <person name="Zhang X."/>
        </authorList>
    </citation>
    <scope>NUCLEOTIDE SEQUENCE</scope>
    <source>
        <strain evidence="1">CRI 24-3</strain>
    </source>
</reference>
<keyword evidence="2" id="KW-1185">Reference proteome</keyword>
<gene>
    <name evidence="1" type="ORF">LCI18_006151</name>
</gene>
<proteinExistence type="predicted"/>